<dbReference type="GO" id="GO:0032259">
    <property type="term" value="P:methylation"/>
    <property type="evidence" value="ECO:0007669"/>
    <property type="project" value="UniProtKB-KW"/>
</dbReference>
<keyword evidence="6" id="KW-1185">Reference proteome</keyword>
<dbReference type="Pfam" id="PF13649">
    <property type="entry name" value="Methyltransf_25"/>
    <property type="match status" value="1"/>
</dbReference>
<dbReference type="EMBL" id="CP021061">
    <property type="protein sequence ID" value="ARP57898.1"/>
    <property type="molecule type" value="Genomic_DNA"/>
</dbReference>
<dbReference type="AlphaFoldDB" id="A0A1B1L683"/>
<feature type="domain" description="Methyltransferase" evidence="4">
    <location>
        <begin position="53"/>
        <end position="154"/>
    </location>
</feature>
<evidence type="ECO:0000259" key="4">
    <source>
        <dbReference type="Pfam" id="PF13649"/>
    </source>
</evidence>
<proteinExistence type="predicted"/>
<evidence type="ECO:0000256" key="3">
    <source>
        <dbReference type="ARBA" id="ARBA00022691"/>
    </source>
</evidence>
<protein>
    <submittedName>
        <fullName evidence="5">SAM-dependent methyltransferase</fullName>
    </submittedName>
</protein>
<dbReference type="Proteomes" id="UP000194143">
    <property type="component" value="Chromosome"/>
</dbReference>
<keyword evidence="1 5" id="KW-0489">Methyltransferase</keyword>
<evidence type="ECO:0000256" key="1">
    <source>
        <dbReference type="ARBA" id="ARBA00022603"/>
    </source>
</evidence>
<dbReference type="InterPro" id="IPR029063">
    <property type="entry name" value="SAM-dependent_MTases_sf"/>
</dbReference>
<keyword evidence="2 5" id="KW-0808">Transferase</keyword>
<evidence type="ECO:0000256" key="2">
    <source>
        <dbReference type="ARBA" id="ARBA00022679"/>
    </source>
</evidence>
<keyword evidence="3" id="KW-0949">S-adenosyl-L-methionine</keyword>
<dbReference type="RefSeq" id="WP_001079455.1">
    <property type="nucleotide sequence ID" value="NZ_CP015350.1"/>
</dbReference>
<name>A0A1B1L683_BACTU</name>
<dbReference type="CDD" id="cd02440">
    <property type="entry name" value="AdoMet_MTases"/>
    <property type="match status" value="1"/>
</dbReference>
<dbReference type="Gene3D" id="3.40.50.150">
    <property type="entry name" value="Vaccinia Virus protein VP39"/>
    <property type="match status" value="1"/>
</dbReference>
<organism evidence="5 6">
    <name type="scientific">Bacillus thuringiensis</name>
    <dbReference type="NCBI Taxonomy" id="1428"/>
    <lineage>
        <taxon>Bacteria</taxon>
        <taxon>Bacillati</taxon>
        <taxon>Bacillota</taxon>
        <taxon>Bacilli</taxon>
        <taxon>Bacillales</taxon>
        <taxon>Bacillaceae</taxon>
        <taxon>Bacillus</taxon>
        <taxon>Bacillus cereus group</taxon>
    </lineage>
</organism>
<dbReference type="InterPro" id="IPR041698">
    <property type="entry name" value="Methyltransf_25"/>
</dbReference>
<dbReference type="PANTHER" id="PTHR43464:SF19">
    <property type="entry name" value="UBIQUINONE BIOSYNTHESIS O-METHYLTRANSFERASE, MITOCHONDRIAL"/>
    <property type="match status" value="1"/>
</dbReference>
<gene>
    <name evidence="5" type="ORF">CAB88_12820</name>
</gene>
<reference evidence="5 6" key="1">
    <citation type="submission" date="2017-04" db="EMBL/GenBank/DDBJ databases">
        <title>Complete Genome Sequence of Bacillus thuringiensis type Strain ATCC 10792.</title>
        <authorList>
            <person name="Oh D.-H."/>
            <person name="Park B.-J."/>
            <person name="Shuai W."/>
            <person name="Chelliah R."/>
        </authorList>
    </citation>
    <scope>NUCLEOTIDE SEQUENCE [LARGE SCALE GENOMIC DNA]</scope>
    <source>
        <strain evidence="5 6">ATCC 10792</strain>
    </source>
</reference>
<evidence type="ECO:0000313" key="6">
    <source>
        <dbReference type="Proteomes" id="UP000194143"/>
    </source>
</evidence>
<dbReference type="PANTHER" id="PTHR43464">
    <property type="entry name" value="METHYLTRANSFERASE"/>
    <property type="match status" value="1"/>
</dbReference>
<accession>A0A1B1L683</accession>
<sequence>MNRIDYIRQEEKKYHDLCYEQYKLFEAGSWLFKPVKTVMDLMNHFDGQNNLQVLDLGSGVGRNSIPIAKKIKNTSGTVTCVDLLNSALTKLQIYSKEHDVFEVIKTEEAAIENYYIDSNAYDYIVAVSSLEHVRSEEDFKNVLHSMKRGTKNGGINCLIINSNIQEIDPITNEELEALIEINLSTEEMISTLKSIYKEWKELKVEIKELAYDIVRNERHIQLKTSAITFVVQK</sequence>
<evidence type="ECO:0000313" key="5">
    <source>
        <dbReference type="EMBL" id="ARP57898.1"/>
    </source>
</evidence>
<dbReference type="SUPFAM" id="SSF53335">
    <property type="entry name" value="S-adenosyl-L-methionine-dependent methyltransferases"/>
    <property type="match status" value="1"/>
</dbReference>
<dbReference type="GeneID" id="67466928"/>
<dbReference type="GO" id="GO:0008168">
    <property type="term" value="F:methyltransferase activity"/>
    <property type="evidence" value="ECO:0007669"/>
    <property type="project" value="UniProtKB-KW"/>
</dbReference>